<feature type="region of interest" description="Disordered" evidence="1">
    <location>
        <begin position="436"/>
        <end position="458"/>
    </location>
</feature>
<dbReference type="SMART" id="SM00487">
    <property type="entry name" value="DEXDc"/>
    <property type="match status" value="1"/>
</dbReference>
<dbReference type="EMBL" id="JBHRSQ010000007">
    <property type="protein sequence ID" value="MFC2991148.1"/>
    <property type="molecule type" value="Genomic_DNA"/>
</dbReference>
<dbReference type="PROSITE" id="PS51192">
    <property type="entry name" value="HELICASE_ATP_BIND_1"/>
    <property type="match status" value="1"/>
</dbReference>
<keyword evidence="4" id="KW-0378">Hydrolase</keyword>
<dbReference type="SMART" id="SM00490">
    <property type="entry name" value="HELICc"/>
    <property type="match status" value="1"/>
</dbReference>
<dbReference type="Gene3D" id="3.40.50.300">
    <property type="entry name" value="P-loop containing nucleotide triphosphate hydrolases"/>
    <property type="match status" value="2"/>
</dbReference>
<dbReference type="InterPro" id="IPR050742">
    <property type="entry name" value="Helicase_Restrict-Modif_Enz"/>
</dbReference>
<accession>A0ABV7B3B4</accession>
<dbReference type="Pfam" id="PF00271">
    <property type="entry name" value="Helicase_C"/>
    <property type="match status" value="1"/>
</dbReference>
<comment type="caution">
    <text evidence="4">The sequence shown here is derived from an EMBL/GenBank/DDBJ whole genome shotgun (WGS) entry which is preliminary data.</text>
</comment>
<keyword evidence="4" id="KW-0067">ATP-binding</keyword>
<name>A0ABV7B3B4_9GAMM</name>
<dbReference type="InterPro" id="IPR027417">
    <property type="entry name" value="P-loop_NTPase"/>
</dbReference>
<dbReference type="PROSITE" id="PS51194">
    <property type="entry name" value="HELICASE_CTER"/>
    <property type="match status" value="1"/>
</dbReference>
<evidence type="ECO:0000256" key="1">
    <source>
        <dbReference type="SAM" id="MobiDB-lite"/>
    </source>
</evidence>
<dbReference type="Pfam" id="PF04851">
    <property type="entry name" value="ResIII"/>
    <property type="match status" value="1"/>
</dbReference>
<evidence type="ECO:0000313" key="5">
    <source>
        <dbReference type="Proteomes" id="UP001595386"/>
    </source>
</evidence>
<dbReference type="PANTHER" id="PTHR47396">
    <property type="entry name" value="TYPE I RESTRICTION ENZYME ECOKI R PROTEIN"/>
    <property type="match status" value="1"/>
</dbReference>
<keyword evidence="4" id="KW-0347">Helicase</keyword>
<dbReference type="PANTHER" id="PTHR47396:SF1">
    <property type="entry name" value="ATP-DEPENDENT HELICASE IRC3-RELATED"/>
    <property type="match status" value="1"/>
</dbReference>
<proteinExistence type="predicted"/>
<keyword evidence="5" id="KW-1185">Reference proteome</keyword>
<dbReference type="InterPro" id="IPR006935">
    <property type="entry name" value="Helicase/UvrB_N"/>
</dbReference>
<dbReference type="InterPro" id="IPR014001">
    <property type="entry name" value="Helicase_ATP-bd"/>
</dbReference>
<dbReference type="Proteomes" id="UP001595386">
    <property type="component" value="Unassembled WGS sequence"/>
</dbReference>
<dbReference type="SUPFAM" id="SSF57829">
    <property type="entry name" value="Zn-binding ribosomal proteins"/>
    <property type="match status" value="1"/>
</dbReference>
<sequence>MSSPPSLRPYQQEAVRRVVVHFRGSDEPAVVVLPTGSGKSLVIAELARLARGRVLVLAHVRELVEQNHAKYLAYGLEADIFSAGLGRKESGRQVVFGSVQSVVRNLERFAASDHPLGPFTLLVIDECHRVSPKEDASYRQVIDHLQVANPRLKVLGLTATPYRLGQGFIYHRHHHGMVRGDEDAFFRDCVFEQPLRLMVKQGYLAKPVRIDAALFKDGQELRYDFSTLFSASGPAAGGLFREEELNRVVAGHRATPGIIAEVVERARERQGVMLFAASVAHAEEILGYLPARESALITGETPSAERERLINAFKARELKYLVNVAVLTTGFDAPHVDLIAILRPTESVSLYQQIVGRGLRLSPGKHDCLILDYAGNPWDLYAPEVGSPKPPGDTEPVQVECPACGHANLFWGRREGELVIEHFGRRCQGLITDASPASGASRGPVGAASGAGDQVGAASGAGDQIGAASGAGKKHQCEFRFRFKVCGECGTENDIAARRCHGCEVLLVDADDKLKEALRLRDARVLRVAGMQLEATVNGRGLARLKVTYHDEDGTTLCEWFALETPAQRGAFAVAFLRDHLRAPGVSFRPTTPDEVVAEQRRLRHPDFVVGRKVGRHWQVREKLFDYTGRYRRAEAVE</sequence>
<gene>
    <name evidence="4" type="ORF">ACFODV_03770</name>
</gene>
<protein>
    <submittedName>
        <fullName evidence="4">DEAD/DEAH box helicase family protein</fullName>
    </submittedName>
</protein>
<dbReference type="GO" id="GO:0004386">
    <property type="term" value="F:helicase activity"/>
    <property type="evidence" value="ECO:0007669"/>
    <property type="project" value="UniProtKB-KW"/>
</dbReference>
<evidence type="ECO:0000313" key="4">
    <source>
        <dbReference type="EMBL" id="MFC2991148.1"/>
    </source>
</evidence>
<dbReference type="InterPro" id="IPR011332">
    <property type="entry name" value="Ribosomal_zn-bd"/>
</dbReference>
<organism evidence="4 5">
    <name type="scientific">Halomonas tibetensis</name>
    <dbReference type="NCBI Taxonomy" id="2259590"/>
    <lineage>
        <taxon>Bacteria</taxon>
        <taxon>Pseudomonadati</taxon>
        <taxon>Pseudomonadota</taxon>
        <taxon>Gammaproteobacteria</taxon>
        <taxon>Oceanospirillales</taxon>
        <taxon>Halomonadaceae</taxon>
        <taxon>Halomonas</taxon>
    </lineage>
</organism>
<reference evidence="5" key="1">
    <citation type="journal article" date="2019" name="Int. J. Syst. Evol. Microbiol.">
        <title>The Global Catalogue of Microorganisms (GCM) 10K type strain sequencing project: providing services to taxonomists for standard genome sequencing and annotation.</title>
        <authorList>
            <consortium name="The Broad Institute Genomics Platform"/>
            <consortium name="The Broad Institute Genome Sequencing Center for Infectious Disease"/>
            <person name="Wu L."/>
            <person name="Ma J."/>
        </authorList>
    </citation>
    <scope>NUCLEOTIDE SEQUENCE [LARGE SCALE GENOMIC DNA]</scope>
    <source>
        <strain evidence="5">KCTC 52660</strain>
    </source>
</reference>
<dbReference type="InterPro" id="IPR001650">
    <property type="entry name" value="Helicase_C-like"/>
</dbReference>
<dbReference type="RefSeq" id="WP_379755588.1">
    <property type="nucleotide sequence ID" value="NZ_JBHRSQ010000007.1"/>
</dbReference>
<feature type="domain" description="Helicase C-terminal" evidence="3">
    <location>
        <begin position="258"/>
        <end position="403"/>
    </location>
</feature>
<dbReference type="SUPFAM" id="SSF52540">
    <property type="entry name" value="P-loop containing nucleoside triphosphate hydrolases"/>
    <property type="match status" value="1"/>
</dbReference>
<keyword evidence="4" id="KW-0547">Nucleotide-binding</keyword>
<evidence type="ECO:0000259" key="3">
    <source>
        <dbReference type="PROSITE" id="PS51194"/>
    </source>
</evidence>
<dbReference type="CDD" id="cd17926">
    <property type="entry name" value="DEXHc_RE"/>
    <property type="match status" value="1"/>
</dbReference>
<evidence type="ECO:0000259" key="2">
    <source>
        <dbReference type="PROSITE" id="PS51192"/>
    </source>
</evidence>
<feature type="domain" description="Helicase ATP-binding" evidence="2">
    <location>
        <begin position="20"/>
        <end position="179"/>
    </location>
</feature>